<feature type="transmembrane region" description="Helical" evidence="1">
    <location>
        <begin position="274"/>
        <end position="291"/>
    </location>
</feature>
<feature type="transmembrane region" description="Helical" evidence="1">
    <location>
        <begin position="50"/>
        <end position="70"/>
    </location>
</feature>
<keyword evidence="1" id="KW-0812">Transmembrane</keyword>
<feature type="transmembrane region" description="Helical" evidence="1">
    <location>
        <begin position="248"/>
        <end position="268"/>
    </location>
</feature>
<dbReference type="SUPFAM" id="SSF103481">
    <property type="entry name" value="Multidrug resistance efflux transporter EmrE"/>
    <property type="match status" value="2"/>
</dbReference>
<evidence type="ECO:0000259" key="2">
    <source>
        <dbReference type="Pfam" id="PF00892"/>
    </source>
</evidence>
<proteinExistence type="predicted"/>
<dbReference type="Pfam" id="PF00892">
    <property type="entry name" value="EamA"/>
    <property type="match status" value="2"/>
</dbReference>
<accession>A0ABU8XU49</accession>
<dbReference type="InterPro" id="IPR000620">
    <property type="entry name" value="EamA_dom"/>
</dbReference>
<gene>
    <name evidence="3" type="ORF">U1T56_10040</name>
</gene>
<feature type="transmembrane region" description="Helical" evidence="1">
    <location>
        <begin position="132"/>
        <end position="150"/>
    </location>
</feature>
<keyword evidence="1" id="KW-1133">Transmembrane helix</keyword>
<dbReference type="PANTHER" id="PTHR22911:SF135">
    <property type="entry name" value="BLR4310 PROTEIN"/>
    <property type="match status" value="1"/>
</dbReference>
<comment type="caution">
    <text evidence="3">The sequence shown here is derived from an EMBL/GenBank/DDBJ whole genome shotgun (WGS) entry which is preliminary data.</text>
</comment>
<organism evidence="3 4">
    <name type="scientific">Benzoatithermus flavus</name>
    <dbReference type="NCBI Taxonomy" id="3108223"/>
    <lineage>
        <taxon>Bacteria</taxon>
        <taxon>Pseudomonadati</taxon>
        <taxon>Pseudomonadota</taxon>
        <taxon>Alphaproteobacteria</taxon>
        <taxon>Geminicoccales</taxon>
        <taxon>Geminicoccaceae</taxon>
        <taxon>Benzoatithermus</taxon>
    </lineage>
</organism>
<feature type="transmembrane region" description="Helical" evidence="1">
    <location>
        <begin position="156"/>
        <end position="177"/>
    </location>
</feature>
<evidence type="ECO:0000313" key="4">
    <source>
        <dbReference type="Proteomes" id="UP001375743"/>
    </source>
</evidence>
<evidence type="ECO:0000256" key="1">
    <source>
        <dbReference type="SAM" id="Phobius"/>
    </source>
</evidence>
<dbReference type="EMBL" id="JBBLZC010000008">
    <property type="protein sequence ID" value="MEK0083492.1"/>
    <property type="molecule type" value="Genomic_DNA"/>
</dbReference>
<feature type="transmembrane region" description="Helical" evidence="1">
    <location>
        <begin position="12"/>
        <end position="30"/>
    </location>
</feature>
<name>A0ABU8XU49_9PROT</name>
<protein>
    <submittedName>
        <fullName evidence="3">DMT family transporter</fullName>
    </submittedName>
</protein>
<keyword evidence="1" id="KW-0472">Membrane</keyword>
<dbReference type="Proteomes" id="UP001375743">
    <property type="component" value="Unassembled WGS sequence"/>
</dbReference>
<feature type="domain" description="EamA" evidence="2">
    <location>
        <begin position="158"/>
        <end position="287"/>
    </location>
</feature>
<feature type="transmembrane region" description="Helical" evidence="1">
    <location>
        <begin position="105"/>
        <end position="125"/>
    </location>
</feature>
<feature type="transmembrane region" description="Helical" evidence="1">
    <location>
        <begin position="189"/>
        <end position="208"/>
    </location>
</feature>
<dbReference type="InterPro" id="IPR037185">
    <property type="entry name" value="EmrE-like"/>
</dbReference>
<feature type="transmembrane region" description="Helical" evidence="1">
    <location>
        <begin position="220"/>
        <end position="241"/>
    </location>
</feature>
<evidence type="ECO:0000313" key="3">
    <source>
        <dbReference type="EMBL" id="MEK0083492.1"/>
    </source>
</evidence>
<feature type="domain" description="EamA" evidence="2">
    <location>
        <begin position="17"/>
        <end position="149"/>
    </location>
</feature>
<dbReference type="RefSeq" id="WP_418159340.1">
    <property type="nucleotide sequence ID" value="NZ_JBBLZC010000008.1"/>
</dbReference>
<sequence length="305" mass="32186">MITVRHEAGLAPDTPALGILLALASFAMFTLMDTGVKLLGGHYHVLQVTWLNSLFALLAVTAIGLCRGGWHRLRPRQWRLHVLRWTVSYAATLAIFWSYPRLPLADAYAILFASPLLVTALSVPILGERVGWRRWTAVAVGFSGVLVILAPGSGMIAWPALVALAGAVGHAFNMLIIRKIGHNGSAEPLEAVGVVGNALTLLASSLLLPEVWLAPGPADLALAAVAGAVGGAAFLLLAAAFRLAPAALVAPFQYSQMLYGILVGWLVFLDRPSVRMLVGAAIVIGSGLYVLRRETAVRRALGAAA</sequence>
<reference evidence="3 4" key="1">
    <citation type="submission" date="2024-01" db="EMBL/GenBank/DDBJ databases">
        <title>Multi-omics insights into the function and evolution of sodium benzoate biodegradation pathways in Benzoatithermus flavus gen. nov., sp. nov. from hot spring.</title>
        <authorList>
            <person name="Hu C.-J."/>
            <person name="Li W.-J."/>
        </authorList>
    </citation>
    <scope>NUCLEOTIDE SEQUENCE [LARGE SCALE GENOMIC DNA]</scope>
    <source>
        <strain evidence="3 4">SYSU G07066</strain>
    </source>
</reference>
<keyword evidence="4" id="KW-1185">Reference proteome</keyword>
<feature type="transmembrane region" description="Helical" evidence="1">
    <location>
        <begin position="82"/>
        <end position="99"/>
    </location>
</feature>
<dbReference type="PANTHER" id="PTHR22911">
    <property type="entry name" value="ACYL-MALONYL CONDENSING ENZYME-RELATED"/>
    <property type="match status" value="1"/>
</dbReference>